<organism evidence="3 4">
    <name type="scientific">Alectoria fallacina</name>
    <dbReference type="NCBI Taxonomy" id="1903189"/>
    <lineage>
        <taxon>Eukaryota</taxon>
        <taxon>Fungi</taxon>
        <taxon>Dikarya</taxon>
        <taxon>Ascomycota</taxon>
        <taxon>Pezizomycotina</taxon>
        <taxon>Lecanoromycetes</taxon>
        <taxon>OSLEUM clade</taxon>
        <taxon>Lecanoromycetidae</taxon>
        <taxon>Lecanorales</taxon>
        <taxon>Lecanorineae</taxon>
        <taxon>Parmeliaceae</taxon>
        <taxon>Alectoria</taxon>
    </lineage>
</organism>
<feature type="compositionally biased region" description="Polar residues" evidence="1">
    <location>
        <begin position="206"/>
        <end position="216"/>
    </location>
</feature>
<feature type="compositionally biased region" description="Polar residues" evidence="1">
    <location>
        <begin position="694"/>
        <end position="706"/>
    </location>
</feature>
<feature type="region of interest" description="Disordered" evidence="1">
    <location>
        <begin position="341"/>
        <end position="362"/>
    </location>
</feature>
<comment type="caution">
    <text evidence="3">The sequence shown here is derived from an EMBL/GenBank/DDBJ whole genome shotgun (WGS) entry which is preliminary data.</text>
</comment>
<reference evidence="3" key="1">
    <citation type="submission" date="2021-03" db="EMBL/GenBank/DDBJ databases">
        <authorList>
            <person name="Tagirdzhanova G."/>
        </authorList>
    </citation>
    <scope>NUCLEOTIDE SEQUENCE</scope>
</reference>
<accession>A0A8H3FTQ6</accession>
<feature type="compositionally biased region" description="Acidic residues" evidence="1">
    <location>
        <begin position="194"/>
        <end position="205"/>
    </location>
</feature>
<feature type="region of interest" description="Disordered" evidence="1">
    <location>
        <begin position="110"/>
        <end position="223"/>
    </location>
</feature>
<feature type="compositionally biased region" description="Basic residues" evidence="1">
    <location>
        <begin position="980"/>
        <end position="992"/>
    </location>
</feature>
<dbReference type="EMBL" id="CAJPDR010000224">
    <property type="protein sequence ID" value="CAF9927156.1"/>
    <property type="molecule type" value="Genomic_DNA"/>
</dbReference>
<feature type="region of interest" description="Disordered" evidence="1">
    <location>
        <begin position="386"/>
        <end position="437"/>
    </location>
</feature>
<feature type="compositionally biased region" description="Basic and acidic residues" evidence="1">
    <location>
        <begin position="738"/>
        <end position="750"/>
    </location>
</feature>
<evidence type="ECO:0000313" key="4">
    <source>
        <dbReference type="Proteomes" id="UP000664203"/>
    </source>
</evidence>
<feature type="compositionally biased region" description="Basic residues" evidence="1">
    <location>
        <begin position="873"/>
        <end position="885"/>
    </location>
</feature>
<gene>
    <name evidence="3" type="ORF">ALECFALPRED_003635</name>
</gene>
<feature type="compositionally biased region" description="Basic and acidic residues" evidence="1">
    <location>
        <begin position="914"/>
        <end position="926"/>
    </location>
</feature>
<proteinExistence type="predicted"/>
<dbReference type="AlphaFoldDB" id="A0A8H3FTQ6"/>
<sequence length="992" mass="107369">MDQLAEMHEAPAPAPILRRRCQYLLALLIVGFWVGLIDWRFSLFGLLIIYSMSTSVVKSSRFDITIAAQSGKYIPEEVTKDADALQDAPQRPVLTLEQGSDQPLAMVPRQQSASQMLLSKPRATPECGSGSKKQLALILRPHSTHEDQRAPSADNHSVDEPTDGQNSVEAENDRVGQTEVQTIEEPTHGQTSMENEDALDTEPETTEYSTDIQTSVGPDDDGPLQVVPQEIDTPADDYTSVEAISDEAVQSEPETIETATDCHTSGGAKDNEAFRIEPETIEAPADCQLSPNATDNKDLRIHREMLPEPSSHHISDEQKNVRASKLESGPIGLVADSRRFNEEEDEKGDFNVPQSGCDGVLDPTLKAQDVNELGDSQSPLSIAVENRRTAPKEDVGSSRNLTNDKQTQITGSTSALTSINRSRATAQNSKAQRPVKSRVAKFRIRNLERRHANRVGTLRLKVTEERASLLQSFVNWHSVAVRLPSRQSMEIPVIQPVATDDVVDSEGNMVGLEVQEPVIHGTEDGESTNPVTRTNATVDGVVEVDQFMSDFQVEESSEDGDIELVDADSTEQEIVDEVMIGSDVEAEMEVDDETYNSDGDSGPVVGEPMDLKEDAPPLEANQAGHRSSVKLREDGLQSVVHQATNPDSMDVEYPSQHVMVNKQTLQDRIRREKAVLTLRQTSTKEAGSREMASGSISASGQPSQQHAAPVSRLETRDTAISIPQGIAPKLKFTNTASELREARLGKRAESRTVPAEVAGPSALSGVPAIEDGDTSDTTQPTMTATSTPPTSTSSTPPASPLPRVTMTSEPSPTGSVKGNVAASKRKDCKRGCDSLGASIDDEESAGGPEKANVNQSGPSTPGSGSSNFSATRRVLRAKTVKRKVPIKPDAGTSSASQPRTISPAESSKRVRQKRSSDAEPDKEITSLKDTPTPMTAEEIEQQRMEAIYGTFDDAEFPDPDLNWPSEEDEPPPVQKDKAKAKGKGKKGKPKGE</sequence>
<keyword evidence="2" id="KW-1133">Transmembrane helix</keyword>
<evidence type="ECO:0000256" key="2">
    <source>
        <dbReference type="SAM" id="Phobius"/>
    </source>
</evidence>
<keyword evidence="2" id="KW-0812">Transmembrane</keyword>
<dbReference type="Proteomes" id="UP000664203">
    <property type="component" value="Unassembled WGS sequence"/>
</dbReference>
<feature type="compositionally biased region" description="Low complexity" evidence="1">
    <location>
        <begin position="856"/>
        <end position="866"/>
    </location>
</feature>
<feature type="compositionally biased region" description="Basic and acidic residues" evidence="1">
    <location>
        <begin position="386"/>
        <end position="396"/>
    </location>
</feature>
<evidence type="ECO:0000256" key="1">
    <source>
        <dbReference type="SAM" id="MobiDB-lite"/>
    </source>
</evidence>
<feature type="compositionally biased region" description="Polar residues" evidence="1">
    <location>
        <begin position="805"/>
        <end position="816"/>
    </location>
</feature>
<evidence type="ECO:0000313" key="3">
    <source>
        <dbReference type="EMBL" id="CAF9927156.1"/>
    </source>
</evidence>
<feature type="compositionally biased region" description="Polar residues" evidence="1">
    <location>
        <begin position="891"/>
        <end position="905"/>
    </location>
</feature>
<feature type="compositionally biased region" description="Low complexity" evidence="1">
    <location>
        <begin position="775"/>
        <end position="796"/>
    </location>
</feature>
<feature type="region of interest" description="Disordered" evidence="1">
    <location>
        <begin position="681"/>
        <end position="992"/>
    </location>
</feature>
<feature type="region of interest" description="Disordered" evidence="1">
    <location>
        <begin position="248"/>
        <end position="268"/>
    </location>
</feature>
<keyword evidence="4" id="KW-1185">Reference proteome</keyword>
<feature type="transmembrane region" description="Helical" evidence="2">
    <location>
        <begin position="23"/>
        <end position="50"/>
    </location>
</feature>
<keyword evidence="2" id="KW-0472">Membrane</keyword>
<feature type="compositionally biased region" description="Polar residues" evidence="1">
    <location>
        <begin position="397"/>
        <end position="431"/>
    </location>
</feature>
<dbReference type="OrthoDB" id="10467313at2759"/>
<name>A0A8H3FTQ6_9LECA</name>
<protein>
    <submittedName>
        <fullName evidence="3">Uncharacterized protein</fullName>
    </submittedName>
</protein>